<comment type="caution">
    <text evidence="9">The sequence shown here is derived from an EMBL/GenBank/DDBJ whole genome shotgun (WGS) entry which is preliminary data.</text>
</comment>
<evidence type="ECO:0000256" key="2">
    <source>
        <dbReference type="ARBA" id="ARBA00022741"/>
    </source>
</evidence>
<evidence type="ECO:0000256" key="4">
    <source>
        <dbReference type="ARBA" id="ARBA00022840"/>
    </source>
</evidence>
<keyword evidence="1" id="KW-0808">Transferase</keyword>
<dbReference type="PANTHER" id="PTHR24348:SF22">
    <property type="entry name" value="NON-SPECIFIC SERINE_THREONINE PROTEIN KINASE"/>
    <property type="match status" value="1"/>
</dbReference>
<comment type="similarity">
    <text evidence="6">Belongs to the protein kinase superfamily.</text>
</comment>
<dbReference type="Gene3D" id="1.10.510.10">
    <property type="entry name" value="Transferase(Phosphotransferase) domain 1"/>
    <property type="match status" value="1"/>
</dbReference>
<evidence type="ECO:0000259" key="8">
    <source>
        <dbReference type="PROSITE" id="PS50011"/>
    </source>
</evidence>
<dbReference type="Pfam" id="PF00069">
    <property type="entry name" value="Pkinase"/>
    <property type="match status" value="1"/>
</dbReference>
<feature type="region of interest" description="Disordered" evidence="7">
    <location>
        <begin position="310"/>
        <end position="346"/>
    </location>
</feature>
<keyword evidence="4 5" id="KW-0067">ATP-binding</keyword>
<dbReference type="Proteomes" id="UP001189429">
    <property type="component" value="Unassembled WGS sequence"/>
</dbReference>
<feature type="binding site" evidence="5">
    <location>
        <position position="125"/>
    </location>
    <ligand>
        <name>ATP</name>
        <dbReference type="ChEBI" id="CHEBI:30616"/>
    </ligand>
</feature>
<keyword evidence="2 5" id="KW-0547">Nucleotide-binding</keyword>
<sequence length="440" mass="46587">MASERPAGVYRGLAKPKKEQGVVFTKAASDEASMPRASALRGRRAAFPNVTLAGVPSVARQRGREVQLASPAVQLADGVGAHAPDHLRCERVTKNFANFDRIGSGSSSVVYRARRLHDNRRVVIKAMRRSDAGETSLAKREFDLLSGLKHPNIIVALDVVESPSCVALMLEDIAGRSLRSVVRSACAGRLDEPSTMRLFVQSAAALDYSTADLHGRNIVHRDLKPANCLVSKEGVLKLIDFNVAASTEGGDLLTPTGTREFRAPELLSRPYTPSADVWSLGLCLHFMLHGRTPSRGADDRPTAISVMTASSATASDGDASDGSSYGGASPKCSHQARAMTEQPRDEWGGSVWALRRCCHRDSTGGSGPPPRSSSLAPPAGSPAAEPGARGERAGRARGARAWRCRGARAPGSACRCPARRKLPAAAAVLRGAARPVVPTL</sequence>
<organism evidence="9 10">
    <name type="scientific">Prorocentrum cordatum</name>
    <dbReference type="NCBI Taxonomy" id="2364126"/>
    <lineage>
        <taxon>Eukaryota</taxon>
        <taxon>Sar</taxon>
        <taxon>Alveolata</taxon>
        <taxon>Dinophyceae</taxon>
        <taxon>Prorocentrales</taxon>
        <taxon>Prorocentraceae</taxon>
        <taxon>Prorocentrum</taxon>
    </lineage>
</organism>
<dbReference type="SUPFAM" id="SSF56112">
    <property type="entry name" value="Protein kinase-like (PK-like)"/>
    <property type="match status" value="1"/>
</dbReference>
<evidence type="ECO:0000313" key="10">
    <source>
        <dbReference type="Proteomes" id="UP001189429"/>
    </source>
</evidence>
<dbReference type="PANTHER" id="PTHR24348">
    <property type="entry name" value="SERINE/THREONINE-PROTEIN KINASE UNC-51-RELATED"/>
    <property type="match status" value="1"/>
</dbReference>
<dbReference type="PROSITE" id="PS00107">
    <property type="entry name" value="PROTEIN_KINASE_ATP"/>
    <property type="match status" value="1"/>
</dbReference>
<evidence type="ECO:0000256" key="7">
    <source>
        <dbReference type="SAM" id="MobiDB-lite"/>
    </source>
</evidence>
<evidence type="ECO:0000256" key="1">
    <source>
        <dbReference type="ARBA" id="ARBA00022679"/>
    </source>
</evidence>
<keyword evidence="3" id="KW-0418">Kinase</keyword>
<protein>
    <recommendedName>
        <fullName evidence="8">Protein kinase domain-containing protein</fullName>
    </recommendedName>
</protein>
<feature type="compositionally biased region" description="Low complexity" evidence="7">
    <location>
        <begin position="372"/>
        <end position="387"/>
    </location>
</feature>
<feature type="region of interest" description="Disordered" evidence="7">
    <location>
        <begin position="358"/>
        <end position="400"/>
    </location>
</feature>
<proteinExistence type="inferred from homology"/>
<feature type="domain" description="Protein kinase" evidence="8">
    <location>
        <begin position="96"/>
        <end position="440"/>
    </location>
</feature>
<dbReference type="SMART" id="SM00220">
    <property type="entry name" value="S_TKc"/>
    <property type="match status" value="1"/>
</dbReference>
<dbReference type="InterPro" id="IPR045269">
    <property type="entry name" value="Atg1-like"/>
</dbReference>
<name>A0ABN9W641_9DINO</name>
<gene>
    <name evidence="9" type="ORF">PCOR1329_LOCUS64396</name>
</gene>
<dbReference type="CDD" id="cd14014">
    <property type="entry name" value="STKc_PknB_like"/>
    <property type="match status" value="1"/>
</dbReference>
<evidence type="ECO:0000256" key="6">
    <source>
        <dbReference type="RuleBase" id="RU000304"/>
    </source>
</evidence>
<dbReference type="PROSITE" id="PS00108">
    <property type="entry name" value="PROTEIN_KINASE_ST"/>
    <property type="match status" value="1"/>
</dbReference>
<evidence type="ECO:0000256" key="5">
    <source>
        <dbReference type="PROSITE-ProRule" id="PRU10141"/>
    </source>
</evidence>
<accession>A0ABN9W641</accession>
<dbReference type="PROSITE" id="PS50011">
    <property type="entry name" value="PROTEIN_KINASE_DOM"/>
    <property type="match status" value="1"/>
</dbReference>
<dbReference type="InterPro" id="IPR011009">
    <property type="entry name" value="Kinase-like_dom_sf"/>
</dbReference>
<reference evidence="9" key="1">
    <citation type="submission" date="2023-10" db="EMBL/GenBank/DDBJ databases">
        <authorList>
            <person name="Chen Y."/>
            <person name="Shah S."/>
            <person name="Dougan E. K."/>
            <person name="Thang M."/>
            <person name="Chan C."/>
        </authorList>
    </citation>
    <scope>NUCLEOTIDE SEQUENCE [LARGE SCALE GENOMIC DNA]</scope>
</reference>
<feature type="compositionally biased region" description="Low complexity" evidence="7">
    <location>
        <begin position="310"/>
        <end position="329"/>
    </location>
</feature>
<evidence type="ECO:0000313" key="9">
    <source>
        <dbReference type="EMBL" id="CAK0881604.1"/>
    </source>
</evidence>
<dbReference type="InterPro" id="IPR000719">
    <property type="entry name" value="Prot_kinase_dom"/>
</dbReference>
<keyword evidence="10" id="KW-1185">Reference proteome</keyword>
<evidence type="ECO:0000256" key="3">
    <source>
        <dbReference type="ARBA" id="ARBA00022777"/>
    </source>
</evidence>
<dbReference type="EMBL" id="CAUYUJ010018207">
    <property type="protein sequence ID" value="CAK0881604.1"/>
    <property type="molecule type" value="Genomic_DNA"/>
</dbReference>
<dbReference type="InterPro" id="IPR008271">
    <property type="entry name" value="Ser/Thr_kinase_AS"/>
</dbReference>
<keyword evidence="6" id="KW-0723">Serine/threonine-protein kinase</keyword>
<dbReference type="InterPro" id="IPR017441">
    <property type="entry name" value="Protein_kinase_ATP_BS"/>
</dbReference>